<feature type="domain" description="PRONE" evidence="4">
    <location>
        <begin position="126"/>
        <end position="503"/>
    </location>
</feature>
<sequence length="503" mass="56991">MNIFSDFLTILYRVLQNRGISLEVQEMDGILNSDENYEMGYHPSPSSWDQTDQSPAETPSYSILSRDSFAYCRTISETSTFSEHTDDNSYSEIASPLCWPGRKSPTRASLSRLGMSQHGHCLDEKNRDEVSTDVELELMKEKFSKLLLGEDMSGGGKGVCTAVTISNAITNLYASVFGQHLKLEPLHPVKKSMWKREMNCLLLVCDYIVEFTPTSQNLKDGTILEVMSSQPRLDIHINLPALKKLDAMLLDVLDSFERTEFWYAERGSMSGNLTRSGSFRDIVRPHGKEEKWWLPVPCVSPAGLSEKSKKLLRQKRSCTNQIHKAAMAINNCILADMEIPESYMASLPKSGKASVGDTIYRYMYTSENFSPDQLLDSLNITSEHEALELADKVEASMHTWRRKTCLAHSKSSWDTVKDLISDIDRSDKNHLLAKRAESLLFYLKQRYPELSQTTLDTCKIQYNKDVGQAVLESYSRVLEGLAYNIVARIEDVLFADKSMKNQD</sequence>
<evidence type="ECO:0000256" key="3">
    <source>
        <dbReference type="SAM" id="MobiDB-lite"/>
    </source>
</evidence>
<keyword evidence="6" id="KW-1185">Reference proteome</keyword>
<name>A0A8S0V5B7_OLEEU</name>
<keyword evidence="1 2" id="KW-0344">Guanine-nucleotide releasing factor</keyword>
<feature type="region of interest" description="Disordered" evidence="3">
    <location>
        <begin position="35"/>
        <end position="59"/>
    </location>
</feature>
<dbReference type="PANTHER" id="PTHR33101">
    <property type="entry name" value="ROP GUANINE NUCLEOTIDE EXCHANGE FACTOR 1"/>
    <property type="match status" value="1"/>
</dbReference>
<dbReference type="GO" id="GO:0005085">
    <property type="term" value="F:guanyl-nucleotide exchange factor activity"/>
    <property type="evidence" value="ECO:0007669"/>
    <property type="project" value="UniProtKB-UniRule"/>
</dbReference>
<dbReference type="EMBL" id="CACTIH010009166">
    <property type="protein sequence ID" value="CAA3026581.1"/>
    <property type="molecule type" value="Genomic_DNA"/>
</dbReference>
<dbReference type="PANTHER" id="PTHR33101:SF47">
    <property type="entry name" value="ROP GUANINE NUCLEOTIDE EXCHANGE FACTOR 2-RELATED"/>
    <property type="match status" value="1"/>
</dbReference>
<dbReference type="InterPro" id="IPR038937">
    <property type="entry name" value="RopGEF"/>
</dbReference>
<dbReference type="AlphaFoldDB" id="A0A8S0V5B7"/>
<feature type="compositionally biased region" description="Polar residues" evidence="3">
    <location>
        <begin position="44"/>
        <end position="59"/>
    </location>
</feature>
<evidence type="ECO:0000256" key="1">
    <source>
        <dbReference type="ARBA" id="ARBA00022658"/>
    </source>
</evidence>
<dbReference type="PROSITE" id="PS51334">
    <property type="entry name" value="PRONE"/>
    <property type="match status" value="1"/>
</dbReference>
<dbReference type="OrthoDB" id="1053009at2759"/>
<gene>
    <name evidence="5" type="ORF">OLEA9_A048121</name>
</gene>
<evidence type="ECO:0000259" key="4">
    <source>
        <dbReference type="PROSITE" id="PS51334"/>
    </source>
</evidence>
<dbReference type="FunFam" id="1.20.58.2010:FF:000001">
    <property type="entry name" value="Rop guanine nucleotide exchange factor 14"/>
    <property type="match status" value="1"/>
</dbReference>
<evidence type="ECO:0000313" key="6">
    <source>
        <dbReference type="Proteomes" id="UP000594638"/>
    </source>
</evidence>
<reference evidence="5 6" key="1">
    <citation type="submission" date="2019-12" db="EMBL/GenBank/DDBJ databases">
        <authorList>
            <person name="Alioto T."/>
            <person name="Alioto T."/>
            <person name="Gomez Garrido J."/>
        </authorList>
    </citation>
    <scope>NUCLEOTIDE SEQUENCE [LARGE SCALE GENOMIC DNA]</scope>
</reference>
<protein>
    <submittedName>
        <fullName evidence="5">Rop guanine nucleotide exchange factor 2-like isoform X1</fullName>
    </submittedName>
</protein>
<evidence type="ECO:0000256" key="2">
    <source>
        <dbReference type="PROSITE-ProRule" id="PRU00663"/>
    </source>
</evidence>
<dbReference type="FunFam" id="1.20.58.2010:FF:000003">
    <property type="entry name" value="Rop guanine nucleotide exchange factor 14"/>
    <property type="match status" value="1"/>
</dbReference>
<proteinExistence type="predicted"/>
<dbReference type="InterPro" id="IPR005512">
    <property type="entry name" value="PRONE_dom"/>
</dbReference>
<organism evidence="5 6">
    <name type="scientific">Olea europaea subsp. europaea</name>
    <dbReference type="NCBI Taxonomy" id="158383"/>
    <lineage>
        <taxon>Eukaryota</taxon>
        <taxon>Viridiplantae</taxon>
        <taxon>Streptophyta</taxon>
        <taxon>Embryophyta</taxon>
        <taxon>Tracheophyta</taxon>
        <taxon>Spermatophyta</taxon>
        <taxon>Magnoliopsida</taxon>
        <taxon>eudicotyledons</taxon>
        <taxon>Gunneridae</taxon>
        <taxon>Pentapetalae</taxon>
        <taxon>asterids</taxon>
        <taxon>lamiids</taxon>
        <taxon>Lamiales</taxon>
        <taxon>Oleaceae</taxon>
        <taxon>Oleeae</taxon>
        <taxon>Olea</taxon>
    </lineage>
</organism>
<dbReference type="Gene3D" id="1.20.58.2010">
    <property type="entry name" value="PRONE domain, subdomain 1"/>
    <property type="match status" value="2"/>
</dbReference>
<dbReference type="Gramene" id="OE9A048121T1">
    <property type="protein sequence ID" value="OE9A048121C1"/>
    <property type="gene ID" value="OE9A048121"/>
</dbReference>
<accession>A0A8S0V5B7</accession>
<dbReference type="Proteomes" id="UP000594638">
    <property type="component" value="Unassembled WGS sequence"/>
</dbReference>
<evidence type="ECO:0000313" key="5">
    <source>
        <dbReference type="EMBL" id="CAA3026581.1"/>
    </source>
</evidence>
<dbReference type="Gramene" id="OE9A048121T3">
    <property type="protein sequence ID" value="OE9A048121C3"/>
    <property type="gene ID" value="OE9A048121"/>
</dbReference>
<comment type="caution">
    <text evidence="5">The sequence shown here is derived from an EMBL/GenBank/DDBJ whole genome shotgun (WGS) entry which is preliminary data.</text>
</comment>
<dbReference type="Pfam" id="PF03759">
    <property type="entry name" value="PRONE"/>
    <property type="match status" value="1"/>
</dbReference>